<evidence type="ECO:0000313" key="2">
    <source>
        <dbReference type="EMBL" id="JAD27188.1"/>
    </source>
</evidence>
<reference evidence="2" key="2">
    <citation type="journal article" date="2015" name="Data Brief">
        <title>Shoot transcriptome of the giant reed, Arundo donax.</title>
        <authorList>
            <person name="Barrero R.A."/>
            <person name="Guerrero F.D."/>
            <person name="Moolhuijzen P."/>
            <person name="Goolsby J.A."/>
            <person name="Tidwell J."/>
            <person name="Bellgard S.E."/>
            <person name="Bellgard M.I."/>
        </authorList>
    </citation>
    <scope>NUCLEOTIDE SEQUENCE</scope>
    <source>
        <tissue evidence="2">Shoot tissue taken approximately 20 cm above the soil surface</tissue>
    </source>
</reference>
<accession>A0A0A8YNC2</accession>
<dbReference type="AlphaFoldDB" id="A0A0A8YNC2"/>
<feature type="transmembrane region" description="Helical" evidence="1">
    <location>
        <begin position="20"/>
        <end position="43"/>
    </location>
</feature>
<reference evidence="2" key="1">
    <citation type="submission" date="2014-09" db="EMBL/GenBank/DDBJ databases">
        <authorList>
            <person name="Magalhaes I.L.F."/>
            <person name="Oliveira U."/>
            <person name="Santos F.R."/>
            <person name="Vidigal T.H.D.A."/>
            <person name="Brescovit A.D."/>
            <person name="Santos A.J."/>
        </authorList>
    </citation>
    <scope>NUCLEOTIDE SEQUENCE</scope>
    <source>
        <tissue evidence="2">Shoot tissue taken approximately 20 cm above the soil surface</tissue>
    </source>
</reference>
<keyword evidence="1" id="KW-1133">Transmembrane helix</keyword>
<proteinExistence type="predicted"/>
<name>A0A0A8YNC2_ARUDO</name>
<keyword evidence="1" id="KW-0812">Transmembrane</keyword>
<protein>
    <submittedName>
        <fullName evidence="2">Uncharacterized protein</fullName>
    </submittedName>
</protein>
<dbReference type="EMBL" id="GBRH01270707">
    <property type="protein sequence ID" value="JAD27188.1"/>
    <property type="molecule type" value="Transcribed_RNA"/>
</dbReference>
<organism evidence="2">
    <name type="scientific">Arundo donax</name>
    <name type="common">Giant reed</name>
    <name type="synonym">Donax arundinaceus</name>
    <dbReference type="NCBI Taxonomy" id="35708"/>
    <lineage>
        <taxon>Eukaryota</taxon>
        <taxon>Viridiplantae</taxon>
        <taxon>Streptophyta</taxon>
        <taxon>Embryophyta</taxon>
        <taxon>Tracheophyta</taxon>
        <taxon>Spermatophyta</taxon>
        <taxon>Magnoliopsida</taxon>
        <taxon>Liliopsida</taxon>
        <taxon>Poales</taxon>
        <taxon>Poaceae</taxon>
        <taxon>PACMAD clade</taxon>
        <taxon>Arundinoideae</taxon>
        <taxon>Arundineae</taxon>
        <taxon>Arundo</taxon>
    </lineage>
</organism>
<evidence type="ECO:0000256" key="1">
    <source>
        <dbReference type="SAM" id="Phobius"/>
    </source>
</evidence>
<sequence>MLAHFKDYLLWIQAKKFGFTLQQLAALALASKTWVNFCVIYLLDR</sequence>
<keyword evidence="1" id="KW-0472">Membrane</keyword>